<gene>
    <name evidence="2" type="ORF">FYJ59_09610</name>
</gene>
<feature type="transmembrane region" description="Helical" evidence="1">
    <location>
        <begin position="20"/>
        <end position="44"/>
    </location>
</feature>
<dbReference type="AlphaFoldDB" id="A0A6L5YJN8"/>
<evidence type="ECO:0000256" key="1">
    <source>
        <dbReference type="SAM" id="Phobius"/>
    </source>
</evidence>
<feature type="transmembrane region" description="Helical" evidence="1">
    <location>
        <begin position="378"/>
        <end position="398"/>
    </location>
</feature>
<reference evidence="2 3" key="1">
    <citation type="submission" date="2019-08" db="EMBL/GenBank/DDBJ databases">
        <title>In-depth cultivation of the pig gut microbiome towards novel bacterial diversity and tailored functional studies.</title>
        <authorList>
            <person name="Wylensek D."/>
            <person name="Hitch T.C.A."/>
            <person name="Clavel T."/>
        </authorList>
    </citation>
    <scope>NUCLEOTIDE SEQUENCE [LARGE SCALE GENOMIC DNA]</scope>
    <source>
        <strain evidence="2 3">WCA3-601-WT-6H</strain>
    </source>
</reference>
<proteinExistence type="predicted"/>
<dbReference type="Proteomes" id="UP000476055">
    <property type="component" value="Unassembled WGS sequence"/>
</dbReference>
<evidence type="ECO:0000313" key="2">
    <source>
        <dbReference type="EMBL" id="MST58485.1"/>
    </source>
</evidence>
<feature type="transmembrane region" description="Helical" evidence="1">
    <location>
        <begin position="410"/>
        <end position="428"/>
    </location>
</feature>
<keyword evidence="1" id="KW-1133">Transmembrane helix</keyword>
<keyword evidence="1" id="KW-0812">Transmembrane</keyword>
<feature type="transmembrane region" description="Helical" evidence="1">
    <location>
        <begin position="64"/>
        <end position="82"/>
    </location>
</feature>
<comment type="caution">
    <text evidence="2">The sequence shown here is derived from an EMBL/GenBank/DDBJ whole genome shotgun (WGS) entry which is preliminary data.</text>
</comment>
<feature type="transmembrane region" description="Helical" evidence="1">
    <location>
        <begin position="139"/>
        <end position="159"/>
    </location>
</feature>
<name>A0A6L5YJN8_9FIRM</name>
<evidence type="ECO:0000313" key="3">
    <source>
        <dbReference type="Proteomes" id="UP000476055"/>
    </source>
</evidence>
<organism evidence="2 3">
    <name type="scientific">Waltera intestinalis</name>
    <dbReference type="NCBI Taxonomy" id="2606635"/>
    <lineage>
        <taxon>Bacteria</taxon>
        <taxon>Bacillati</taxon>
        <taxon>Bacillota</taxon>
        <taxon>Clostridia</taxon>
        <taxon>Lachnospirales</taxon>
        <taxon>Lachnospiraceae</taxon>
        <taxon>Waltera</taxon>
    </lineage>
</organism>
<accession>A0A6L5YJN8</accession>
<feature type="transmembrane region" description="Helical" evidence="1">
    <location>
        <begin position="89"/>
        <end position="109"/>
    </location>
</feature>
<feature type="transmembrane region" description="Helical" evidence="1">
    <location>
        <begin position="474"/>
        <end position="494"/>
    </location>
</feature>
<feature type="transmembrane region" description="Helical" evidence="1">
    <location>
        <begin position="244"/>
        <end position="264"/>
    </location>
</feature>
<dbReference type="RefSeq" id="WP_154496639.1">
    <property type="nucleotide sequence ID" value="NZ_VUMU01000011.1"/>
</dbReference>
<feature type="transmembrane region" description="Helical" evidence="1">
    <location>
        <begin position="348"/>
        <end position="366"/>
    </location>
</feature>
<keyword evidence="1" id="KW-0472">Membrane</keyword>
<dbReference type="EMBL" id="VUMU01000011">
    <property type="protein sequence ID" value="MST58485.1"/>
    <property type="molecule type" value="Genomic_DNA"/>
</dbReference>
<keyword evidence="3" id="KW-1185">Reference proteome</keyword>
<sequence length="659" mass="74917">MTDNVKNKMAGAVGQSQRRLWDFLFVAVLVLYPLRHIAWGLDLWDTGYGYANFEYMGTRHMDPMWLFSTYLTTAIGHFLSLLPGAKTLIGMNFYTGLSISLLAVLGYYFCTKVLKIPAWLTFLGEFTAVSFCWCPTGSFYNYVTYIFFLISVICLYLGLSRGKGGLLFAAGVALGCNVLARFSNLPEAAMIVGVWAYGIICWLEEQKSIAQDCVDVAGNAETENKEARKKAAGRRLRKKLLQDTGMCLAGYLTALLVLFGYIQIRYGMDEYVRGIQRLFSMTEVATDYTAASMILGMFDWYLQNLYWELRMCVFLIVGMIAVGFLEFAATSVRDSYAGKDTIKKALRILEWVVSAVLAVIMVFWLYRQGFCATEYTNYGAIIWPGVTFLTLTLLVTLWRIFMPSAPGEEKLLSGLIFLIVLITSLGSNNKLYPSMNNLFLALPYMYWQFYRFCKYAGSFRWKRMTISPIPAKCLFGGFFLLFFIQVGLFGRSFVFAEGTGVQEINAQVTNNETLKGVWMSEERAGWMQEISEYVNTGGLAGKDVLLYGQIPALSYYLQMPAAFNPWPDLDSYQIAQLEEDMHKMQERMDEDATYRPVVLLEKKYAVYLEAGENDLEALQPTEKERSLIVNNAKLLLIGEFMDAYGYEKTFENEKFVIFE</sequence>
<protein>
    <recommendedName>
        <fullName evidence="4">Glycosyltransferase RgtA/B/C/D-like domain-containing protein</fullName>
    </recommendedName>
</protein>
<evidence type="ECO:0008006" key="4">
    <source>
        <dbReference type="Google" id="ProtNLM"/>
    </source>
</evidence>
<feature type="transmembrane region" description="Helical" evidence="1">
    <location>
        <begin position="305"/>
        <end position="327"/>
    </location>
</feature>